<organism evidence="1 2">
    <name type="scientific">Undibacterium seohonense</name>
    <dbReference type="NCBI Taxonomy" id="1344950"/>
    <lineage>
        <taxon>Bacteria</taxon>
        <taxon>Pseudomonadati</taxon>
        <taxon>Pseudomonadota</taxon>
        <taxon>Betaproteobacteria</taxon>
        <taxon>Burkholderiales</taxon>
        <taxon>Oxalobacteraceae</taxon>
        <taxon>Undibacterium</taxon>
    </lineage>
</organism>
<keyword evidence="2" id="KW-1185">Reference proteome</keyword>
<proteinExistence type="predicted"/>
<comment type="caution">
    <text evidence="1">The sequence shown here is derived from an EMBL/GenBank/DDBJ whole genome shotgun (WGS) entry which is preliminary data.</text>
</comment>
<gene>
    <name evidence="1" type="ORF">H8K52_10955</name>
</gene>
<dbReference type="SUPFAM" id="SSF56935">
    <property type="entry name" value="Porins"/>
    <property type="match status" value="1"/>
</dbReference>
<dbReference type="InterPro" id="IPR021953">
    <property type="entry name" value="DUF3570"/>
</dbReference>
<dbReference type="RefSeq" id="WP_186922936.1">
    <property type="nucleotide sequence ID" value="NZ_JACOFW010000010.1"/>
</dbReference>
<reference evidence="1 2" key="1">
    <citation type="submission" date="2020-08" db="EMBL/GenBank/DDBJ databases">
        <title>Novel species isolated from subtropical streams in China.</title>
        <authorList>
            <person name="Lu H."/>
        </authorList>
    </citation>
    <scope>NUCLEOTIDE SEQUENCE [LARGE SCALE GENOMIC DNA]</scope>
    <source>
        <strain evidence="1 2">KACC 16656</strain>
    </source>
</reference>
<evidence type="ECO:0000313" key="2">
    <source>
        <dbReference type="Proteomes" id="UP000648257"/>
    </source>
</evidence>
<accession>A0ABR6X5E4</accession>
<dbReference type="Proteomes" id="UP000648257">
    <property type="component" value="Unassembled WGS sequence"/>
</dbReference>
<dbReference type="EMBL" id="JACOFW010000010">
    <property type="protein sequence ID" value="MBC3807863.1"/>
    <property type="molecule type" value="Genomic_DNA"/>
</dbReference>
<name>A0ABR6X5E4_9BURK</name>
<dbReference type="Pfam" id="PF12094">
    <property type="entry name" value="DUF3570"/>
    <property type="match status" value="1"/>
</dbReference>
<sequence>MNPKSESTTCQQVGTALMTAALSLFVIENSQADEAPERASIAVKYLDYFDYQTDADRIRVRATAVKLIVPVAGEWAIGSSMTTDGISGASPAYHSSGIKKMRDRRNAADADITRFFENSSVSVAANYSHESDYISKGLSIQASLNSDNRNTTWTAALGASNDEINPTNGIVQAEKKTVRDVLFSVSQVLTPDDIVQVNIGLSRGRGYFSDPYKVFDERPRDRNNKTMMLRLNHHIESTGSSVRLSYRYYVDSWKIKAHTTSIDVVQPFAQSWTITPMVRLHSQSAAKFYVDAGPADFPFPPNPPDDARFFSEDHRVSAFGALTYGLKLTKQLNEDWLVDFKLEQYKQAAALKLFGRGSPGLQSFYARSYQIGVSRQF</sequence>
<evidence type="ECO:0000313" key="1">
    <source>
        <dbReference type="EMBL" id="MBC3807863.1"/>
    </source>
</evidence>
<protein>
    <submittedName>
        <fullName evidence="1">DUF3570 domain-containing protein</fullName>
    </submittedName>
</protein>